<dbReference type="EMBL" id="QSGD01000104">
    <property type="protein sequence ID" value="RHA99008.1"/>
    <property type="molecule type" value="Genomic_DNA"/>
</dbReference>
<dbReference type="PANTHER" id="PTHR10937:SF17">
    <property type="entry name" value="GLUCOSAMINE-FRUCTOSE-6-PHOSPHATE AMINOTRANSFERASE"/>
    <property type="match status" value="1"/>
</dbReference>
<evidence type="ECO:0000313" key="4">
    <source>
        <dbReference type="EMBL" id="RGW73168.1"/>
    </source>
</evidence>
<dbReference type="AlphaFoldDB" id="A0A395WED9"/>
<dbReference type="InterPro" id="IPR035466">
    <property type="entry name" value="GlmS/AgaS_SIS"/>
</dbReference>
<dbReference type="InterPro" id="IPR001347">
    <property type="entry name" value="SIS_dom"/>
</dbReference>
<reference evidence="6 7" key="1">
    <citation type="submission" date="2018-08" db="EMBL/GenBank/DDBJ databases">
        <title>A genome reference for cultivated species of the human gut microbiota.</title>
        <authorList>
            <person name="Zou Y."/>
            <person name="Xue W."/>
            <person name="Luo G."/>
        </authorList>
    </citation>
    <scope>NUCLEOTIDE SEQUENCE [LARGE SCALE GENOMIC DNA]</scope>
    <source>
        <strain evidence="4 7">AF10-31</strain>
        <strain evidence="3 6">AF15-20</strain>
        <strain evidence="5 8">AM42-13AC</strain>
    </source>
</reference>
<dbReference type="InterPro" id="IPR046348">
    <property type="entry name" value="SIS_dom_sf"/>
</dbReference>
<dbReference type="CDD" id="cd05008">
    <property type="entry name" value="SIS_GlmS_GlmD_1"/>
    <property type="match status" value="1"/>
</dbReference>
<gene>
    <name evidence="5" type="ORF">DW907_12675</name>
    <name evidence="4" type="ORF">DWV56_09690</name>
    <name evidence="3" type="ORF">DWW32_01255</name>
</gene>
<evidence type="ECO:0000256" key="1">
    <source>
        <dbReference type="ARBA" id="ARBA00022737"/>
    </source>
</evidence>
<protein>
    <submittedName>
        <fullName evidence="3">SIS domain-containing protein</fullName>
    </submittedName>
</protein>
<evidence type="ECO:0000259" key="2">
    <source>
        <dbReference type="PROSITE" id="PS51464"/>
    </source>
</evidence>
<dbReference type="GO" id="GO:0006047">
    <property type="term" value="P:UDP-N-acetylglucosamine metabolic process"/>
    <property type="evidence" value="ECO:0007669"/>
    <property type="project" value="TreeGrafter"/>
</dbReference>
<dbReference type="EMBL" id="QRYQ01000002">
    <property type="protein sequence ID" value="RGU93673.1"/>
    <property type="molecule type" value="Genomic_DNA"/>
</dbReference>
<comment type="caution">
    <text evidence="3">The sequence shown here is derived from an EMBL/GenBank/DDBJ whole genome shotgun (WGS) entry which is preliminary data.</text>
</comment>
<feature type="domain" description="SIS" evidence="2">
    <location>
        <begin position="31"/>
        <end position="170"/>
    </location>
</feature>
<dbReference type="Pfam" id="PF01380">
    <property type="entry name" value="SIS"/>
    <property type="match status" value="1"/>
</dbReference>
<dbReference type="GO" id="GO:0006487">
    <property type="term" value="P:protein N-linked glycosylation"/>
    <property type="evidence" value="ECO:0007669"/>
    <property type="project" value="TreeGrafter"/>
</dbReference>
<name>A0A395WED9_9FIRM</name>
<evidence type="ECO:0000313" key="6">
    <source>
        <dbReference type="Proteomes" id="UP000265489"/>
    </source>
</evidence>
<organism evidence="3 6">
    <name type="scientific">Holdemanella biformis</name>
    <dbReference type="NCBI Taxonomy" id="1735"/>
    <lineage>
        <taxon>Bacteria</taxon>
        <taxon>Bacillati</taxon>
        <taxon>Bacillota</taxon>
        <taxon>Erysipelotrichia</taxon>
        <taxon>Erysipelotrichales</taxon>
        <taxon>Erysipelotrichaceae</taxon>
        <taxon>Holdemanella</taxon>
    </lineage>
</organism>
<dbReference type="GO" id="GO:0006002">
    <property type="term" value="P:fructose 6-phosphate metabolic process"/>
    <property type="evidence" value="ECO:0007669"/>
    <property type="project" value="TreeGrafter"/>
</dbReference>
<proteinExistence type="predicted"/>
<dbReference type="GeneID" id="66578465"/>
<sequence length="356" mass="40629">MEQLETMEYYVLQTQDILNSVYKNKKQTDKLAQVYMDGNYRNIKIIASGSSGNGSWCAKYVMEKYLGVDVTVINPYTFAYYPVLCEDDFVFVVSQSGYSKNALDALDILKKLDRKTIALTGDLKSDIKDHAEVVIDYVDEEKEGYVTKGVTTLALFLIKLTFAILEKQGKAVDTAWLDAYCESYASMQKENFVREEAFLEKFKKNFLSMENMYAAGCGPCEGVAKEAALKIGETVKVVSCAYELEEYIHGPNLQLSPKHNVFIIDAQDETSDRSYQIYRASRAVSDRVYYITNKAYDDDHVLTLLNPCADTVSLTYLQVFQLFAYRISKELRSIPKHPLFEEFKKIVNSKTITYED</sequence>
<dbReference type="GO" id="GO:0004360">
    <property type="term" value="F:glutamine-fructose-6-phosphate transaminase (isomerizing) activity"/>
    <property type="evidence" value="ECO:0007669"/>
    <property type="project" value="TreeGrafter"/>
</dbReference>
<evidence type="ECO:0000313" key="5">
    <source>
        <dbReference type="EMBL" id="RHA99008.1"/>
    </source>
</evidence>
<dbReference type="Proteomes" id="UP000265489">
    <property type="component" value="Unassembled WGS sequence"/>
</dbReference>
<evidence type="ECO:0000313" key="7">
    <source>
        <dbReference type="Proteomes" id="UP000284651"/>
    </source>
</evidence>
<evidence type="ECO:0000313" key="3">
    <source>
        <dbReference type="EMBL" id="RGU93673.1"/>
    </source>
</evidence>
<accession>A0A395WED9</accession>
<dbReference type="InterPro" id="IPR035490">
    <property type="entry name" value="GlmS/FrlB_SIS"/>
</dbReference>
<dbReference type="RefSeq" id="WP_118012664.1">
    <property type="nucleotide sequence ID" value="NZ_CATXNH010000005.1"/>
</dbReference>
<dbReference type="EMBL" id="QSAT01000034">
    <property type="protein sequence ID" value="RGW73168.1"/>
    <property type="molecule type" value="Genomic_DNA"/>
</dbReference>
<dbReference type="PANTHER" id="PTHR10937">
    <property type="entry name" value="GLUCOSAMINE--FRUCTOSE-6-PHOSPHATE AMINOTRANSFERASE, ISOMERIZING"/>
    <property type="match status" value="1"/>
</dbReference>
<dbReference type="SUPFAM" id="SSF53697">
    <property type="entry name" value="SIS domain"/>
    <property type="match status" value="1"/>
</dbReference>
<dbReference type="Proteomes" id="UP000284651">
    <property type="component" value="Unassembled WGS sequence"/>
</dbReference>
<dbReference type="CDD" id="cd05009">
    <property type="entry name" value="SIS_GlmS_GlmD_2"/>
    <property type="match status" value="1"/>
</dbReference>
<dbReference type="GO" id="GO:0097367">
    <property type="term" value="F:carbohydrate derivative binding"/>
    <property type="evidence" value="ECO:0007669"/>
    <property type="project" value="InterPro"/>
</dbReference>
<dbReference type="Gene3D" id="3.40.50.10490">
    <property type="entry name" value="Glucose-6-phosphate isomerase like protein, domain 1"/>
    <property type="match status" value="2"/>
</dbReference>
<dbReference type="PROSITE" id="PS51464">
    <property type="entry name" value="SIS"/>
    <property type="match status" value="1"/>
</dbReference>
<keyword evidence="1" id="KW-0677">Repeat</keyword>
<evidence type="ECO:0000313" key="8">
    <source>
        <dbReference type="Proteomes" id="UP000285288"/>
    </source>
</evidence>
<dbReference type="Proteomes" id="UP000285288">
    <property type="component" value="Unassembled WGS sequence"/>
</dbReference>